<evidence type="ECO:0000313" key="2">
    <source>
        <dbReference type="Proteomes" id="UP000224419"/>
    </source>
</evidence>
<dbReference type="EMBL" id="KU160671">
    <property type="protein sequence ID" value="ALY10681.1"/>
    <property type="molecule type" value="Genomic_DNA"/>
</dbReference>
<protein>
    <submittedName>
        <fullName evidence="1">Minor tail protein</fullName>
    </submittedName>
</protein>
<dbReference type="Proteomes" id="UP000224419">
    <property type="component" value="Genome"/>
</dbReference>
<name>A0A0U3TNI7_9CAUD</name>
<sequence>MVVETGFRVFVGDVKTGKVNATLPVSSYKWGIRLNGAGPISATVRVASKEARRLDLRNLTSTLKQFIGVAYGDTILECGPIWKRKFNPKDYTLDLQGNGLWSIFDRRKNVPGAALRAIGDPLRVDPVKAKITVSGKHLGSIARELVRISIQDNPWGGQLPVVLPASIAGTHTRTYYGYNLGWLGDDLRELTAVQKGPDLRFRPRFKAGSPDYVEWVLEHGSVDLLYQDGPDWKWDASVEHSSVADYGIDQDGTELAAWAWSPGSGQEEAMRLAAARNTRLVQAGYPWTETEQGSSQEESQTVLQSLANRTMADHALPWDAWSMVVKANAEPKLGTYLPGDWAQAITPMDHPVLPAGLRARVRMLAIDGDHSNNVSIAVAPIQGSV</sequence>
<accession>A0A0U3TNI7</accession>
<evidence type="ECO:0000313" key="1">
    <source>
        <dbReference type="EMBL" id="ALY10681.1"/>
    </source>
</evidence>
<gene>
    <name evidence="1" type="primary">16</name>
    <name evidence="1" type="ORF">VULTURE_16</name>
</gene>
<organism evidence="1 2">
    <name type="scientific">Arthrobacter phage Vulture</name>
    <dbReference type="NCBI Taxonomy" id="1772321"/>
    <lineage>
        <taxon>Viruses</taxon>
        <taxon>Duplodnaviria</taxon>
        <taxon>Heunggongvirae</taxon>
        <taxon>Uroviricota</taxon>
        <taxon>Caudoviricetes</taxon>
        <taxon>Korravirus</taxon>
        <taxon>Korravirus hunterdalle</taxon>
    </lineage>
</organism>
<proteinExistence type="predicted"/>
<reference evidence="1 2" key="1">
    <citation type="submission" date="2015-11" db="EMBL/GenBank/DDBJ databases">
        <authorList>
            <person name="Chudoff D."/>
            <person name="Farina J."/>
            <person name="Dunbar D."/>
            <person name="Bradley K.W."/>
            <person name="Asai D.J."/>
            <person name="Jacobs-Sera D."/>
            <person name="Guerrero C.A."/>
            <person name="Bowman C.A."/>
            <person name="Russell D.A."/>
            <person name="Pope W.H."/>
            <person name="Hatfull G.F."/>
        </authorList>
    </citation>
    <scope>NUCLEOTIDE SEQUENCE [LARGE SCALE GENOMIC DNA]</scope>
</reference>